<dbReference type="STRING" id="1236989.JCM15548_12757"/>
<evidence type="ECO:0000313" key="2">
    <source>
        <dbReference type="EMBL" id="GAO30485.1"/>
    </source>
</evidence>
<protein>
    <recommendedName>
        <fullName evidence="4">DoxX family protein</fullName>
    </recommendedName>
</protein>
<dbReference type="EMBL" id="BAZW01000024">
    <property type="protein sequence ID" value="GAO30485.1"/>
    <property type="molecule type" value="Genomic_DNA"/>
</dbReference>
<comment type="caution">
    <text evidence="2">The sequence shown here is derived from an EMBL/GenBank/DDBJ whole genome shotgun (WGS) entry which is preliminary data.</text>
</comment>
<keyword evidence="1" id="KW-0472">Membrane</keyword>
<dbReference type="Proteomes" id="UP000032900">
    <property type="component" value="Unassembled WGS sequence"/>
</dbReference>
<reference evidence="2 3" key="1">
    <citation type="journal article" date="2015" name="Microbes Environ.">
        <title>Distribution and evolution of nitrogen fixation genes in the phylum bacteroidetes.</title>
        <authorList>
            <person name="Inoue J."/>
            <person name="Oshima K."/>
            <person name="Suda W."/>
            <person name="Sakamoto M."/>
            <person name="Iino T."/>
            <person name="Noda S."/>
            <person name="Hongoh Y."/>
            <person name="Hattori M."/>
            <person name="Ohkuma M."/>
        </authorList>
    </citation>
    <scope>NUCLEOTIDE SEQUENCE [LARGE SCALE GENOMIC DNA]</scope>
    <source>
        <strain evidence="2">JCM 15548</strain>
    </source>
</reference>
<evidence type="ECO:0000256" key="1">
    <source>
        <dbReference type="SAM" id="Phobius"/>
    </source>
</evidence>
<dbReference type="AlphaFoldDB" id="A0A0E9M044"/>
<sequence length="99" mass="10915">MSSPFLVKGVDLLNIYGLTLIGVGLMAGLFTRVSLIGGMVLLAFYYLSHPPLPLLSYSMPSEGSYLIVNKTLIELFSMAVLLVFPTWHRIGIDRLLKIS</sequence>
<proteinExistence type="predicted"/>
<keyword evidence="1" id="KW-1133">Transmembrane helix</keyword>
<gene>
    <name evidence="2" type="ORF">JCM15548_12757</name>
</gene>
<keyword evidence="1" id="KW-0812">Transmembrane</keyword>
<evidence type="ECO:0008006" key="4">
    <source>
        <dbReference type="Google" id="ProtNLM"/>
    </source>
</evidence>
<feature type="transmembrane region" description="Helical" evidence="1">
    <location>
        <begin position="65"/>
        <end position="87"/>
    </location>
</feature>
<name>A0A0E9M044_9BACT</name>
<evidence type="ECO:0000313" key="3">
    <source>
        <dbReference type="Proteomes" id="UP000032900"/>
    </source>
</evidence>
<accession>A0A0E9M044</accession>
<feature type="transmembrane region" description="Helical" evidence="1">
    <location>
        <begin position="12"/>
        <end position="45"/>
    </location>
</feature>
<keyword evidence="3" id="KW-1185">Reference proteome</keyword>
<organism evidence="2 3">
    <name type="scientific">Geofilum rubicundum JCM 15548</name>
    <dbReference type="NCBI Taxonomy" id="1236989"/>
    <lineage>
        <taxon>Bacteria</taxon>
        <taxon>Pseudomonadati</taxon>
        <taxon>Bacteroidota</taxon>
        <taxon>Bacteroidia</taxon>
        <taxon>Marinilabiliales</taxon>
        <taxon>Marinilabiliaceae</taxon>
        <taxon>Geofilum</taxon>
    </lineage>
</organism>